<dbReference type="GO" id="GO:0005886">
    <property type="term" value="C:plasma membrane"/>
    <property type="evidence" value="ECO:0007669"/>
    <property type="project" value="TreeGrafter"/>
</dbReference>
<dbReference type="GeneID" id="80332109"/>
<name>A0A516NWI2_9NOCA</name>
<reference evidence="4 5" key="1">
    <citation type="submission" date="2019-07" db="EMBL/GenBank/DDBJ databases">
        <title>Complete Genome Sequence and Methylome Analysis of Nocardia otitidis-caviarum NEB252.</title>
        <authorList>
            <person name="Fomenkov A."/>
            <person name="Anton B.P."/>
            <person name="Vincze T."/>
            <person name="Roberts R.J."/>
        </authorList>
    </citation>
    <scope>NUCLEOTIDE SEQUENCE [LARGE SCALE GENOMIC DNA]</scope>
    <source>
        <strain evidence="4 5">NEB252</strain>
    </source>
</reference>
<proteinExistence type="inferred from homology"/>
<dbReference type="KEGG" id="nod:FOH10_06840"/>
<evidence type="ECO:0000256" key="2">
    <source>
        <dbReference type="ARBA" id="ARBA00022598"/>
    </source>
</evidence>
<organism evidence="4 5">
    <name type="scientific">Nocardia otitidiscaviarum</name>
    <dbReference type="NCBI Taxonomy" id="1823"/>
    <lineage>
        <taxon>Bacteria</taxon>
        <taxon>Bacillati</taxon>
        <taxon>Actinomycetota</taxon>
        <taxon>Actinomycetes</taxon>
        <taxon>Mycobacteriales</taxon>
        <taxon>Nocardiaceae</taxon>
        <taxon>Nocardia</taxon>
    </lineage>
</organism>
<comment type="similarity">
    <text evidence="1">Belongs to the ATP-dependent AMP-binding enzyme family.</text>
</comment>
<accession>A0A516NWI2</accession>
<dbReference type="Proteomes" id="UP000317039">
    <property type="component" value="Chromosome"/>
</dbReference>
<dbReference type="Gene3D" id="3.40.50.12780">
    <property type="entry name" value="N-terminal domain of ligase-like"/>
    <property type="match status" value="1"/>
</dbReference>
<dbReference type="PANTHER" id="PTHR22754:SF32">
    <property type="entry name" value="DISCO-INTERACTING PROTEIN 2"/>
    <property type="match status" value="1"/>
</dbReference>
<evidence type="ECO:0000256" key="1">
    <source>
        <dbReference type="ARBA" id="ARBA00006432"/>
    </source>
</evidence>
<dbReference type="GO" id="GO:0016874">
    <property type="term" value="F:ligase activity"/>
    <property type="evidence" value="ECO:0007669"/>
    <property type="project" value="UniProtKB-KW"/>
</dbReference>
<dbReference type="InterPro" id="IPR045851">
    <property type="entry name" value="AMP-bd_C_sf"/>
</dbReference>
<dbReference type="RefSeq" id="WP_143983903.1">
    <property type="nucleotide sequence ID" value="NZ_CP041695.1"/>
</dbReference>
<dbReference type="AlphaFoldDB" id="A0A516NWI2"/>
<feature type="domain" description="AMP-dependent synthetase/ligase" evidence="3">
    <location>
        <begin position="19"/>
        <end position="417"/>
    </location>
</feature>
<sequence>MNSSNSPDTLPGRFAGIATDHPRVSATFWSSAESITYAELDRRARVAATELIRRGLRRGEPVGILSPNAPEFLIALFAVTAAGGAATPLPLPAGIRHARGYPEKLAAISAAAGMRTILISPQLAELVPLVGTALDVEFLDATALYERGLPENSVLPGESGLPTDLGPDDLAIVQFTSGSTALPKGVRLTHANVLSGLAAIRSGIDLSLDDQGGFWLPLFHDMGLFGTLSAILRGIPAHIWSPVAFVKDPARWLREFAASGTTITAMPNFGYEALLAAVPPERVAEYDLSRWRIAFNGAEPISHAVVTRFRERFAPAGFRESTMFGVYGMAEATLAVTFPPLGRTPVFEWVDRELLSDAAVAHTVSPEQADARAVAGVGAPVAEMEIRIVATDSGIDLPDGWVGEILIRGAAVTDGYLVVDPESVADRFEDGWLRTGDLGYRRAGELFVTGRCKDMITVRGVNYYAQDVEAAVRDLDGVYQGRCTAAVDPDGDDVIALIAESEYTGATADSLADAIRARITADLGLAAVRVHLVAPRTIPRTSSGKLQRLAARDLIAQHP</sequence>
<evidence type="ECO:0000313" key="4">
    <source>
        <dbReference type="EMBL" id="QDP83260.1"/>
    </source>
</evidence>
<dbReference type="Pfam" id="PF00501">
    <property type="entry name" value="AMP-binding"/>
    <property type="match status" value="1"/>
</dbReference>
<dbReference type="InterPro" id="IPR042099">
    <property type="entry name" value="ANL_N_sf"/>
</dbReference>
<dbReference type="PANTHER" id="PTHR22754">
    <property type="entry name" value="DISCO-INTERACTING PROTEIN 2 DIP2 -RELATED"/>
    <property type="match status" value="1"/>
</dbReference>
<dbReference type="EMBL" id="CP041695">
    <property type="protein sequence ID" value="QDP83260.1"/>
    <property type="molecule type" value="Genomic_DNA"/>
</dbReference>
<dbReference type="InterPro" id="IPR040097">
    <property type="entry name" value="FAAL/FAAC"/>
</dbReference>
<dbReference type="SUPFAM" id="SSF56801">
    <property type="entry name" value="Acetyl-CoA synthetase-like"/>
    <property type="match status" value="1"/>
</dbReference>
<evidence type="ECO:0000313" key="5">
    <source>
        <dbReference type="Proteomes" id="UP000317039"/>
    </source>
</evidence>
<dbReference type="InterPro" id="IPR000873">
    <property type="entry name" value="AMP-dep_synth/lig_dom"/>
</dbReference>
<dbReference type="Gene3D" id="3.30.300.30">
    <property type="match status" value="1"/>
</dbReference>
<gene>
    <name evidence="4" type="ORF">FOH10_06840</name>
</gene>
<dbReference type="CDD" id="cd05931">
    <property type="entry name" value="FAAL"/>
    <property type="match status" value="1"/>
</dbReference>
<keyword evidence="2 4" id="KW-0436">Ligase</keyword>
<dbReference type="GO" id="GO:0070566">
    <property type="term" value="F:adenylyltransferase activity"/>
    <property type="evidence" value="ECO:0007669"/>
    <property type="project" value="TreeGrafter"/>
</dbReference>
<protein>
    <submittedName>
        <fullName evidence="4">Fatty acyl-AMP ligase</fullName>
    </submittedName>
</protein>
<evidence type="ECO:0000259" key="3">
    <source>
        <dbReference type="Pfam" id="PF00501"/>
    </source>
</evidence>
<dbReference type="GO" id="GO:0006633">
    <property type="term" value="P:fatty acid biosynthetic process"/>
    <property type="evidence" value="ECO:0007669"/>
    <property type="project" value="TreeGrafter"/>
</dbReference>